<comment type="caution">
    <text evidence="1">The sequence shown here is derived from an EMBL/GenBank/DDBJ whole genome shotgun (WGS) entry which is preliminary data.</text>
</comment>
<dbReference type="GeneID" id="39978237"/>
<dbReference type="Proteomes" id="UP000186176">
    <property type="component" value="Unassembled WGS sequence"/>
</dbReference>
<reference evidence="1 2" key="1">
    <citation type="submission" date="2016-10" db="EMBL/GenBank/DDBJ databases">
        <title>Reductive evolution of mitochondrial metabolism and differential evolution of invasion-related proteins in Cryptosporidium.</title>
        <authorList>
            <person name="Liu S."/>
            <person name="Roellig D.M."/>
            <person name="Guo Y."/>
            <person name="Li N."/>
            <person name="Frace M.A."/>
            <person name="Tang K."/>
            <person name="Zhang L."/>
            <person name="Feng Y."/>
            <person name="Xiao L."/>
        </authorList>
    </citation>
    <scope>NUCLEOTIDE SEQUENCE [LARGE SCALE GENOMIC DNA]</scope>
    <source>
        <strain evidence="1">39726</strain>
    </source>
</reference>
<dbReference type="VEuPathDB" id="CryptoDB:cubi_01446"/>
<dbReference type="AlphaFoldDB" id="A0A1J4MD10"/>
<gene>
    <name evidence="1" type="ORF">cubi_01446</name>
</gene>
<organism evidence="1 2">
    <name type="scientific">Cryptosporidium ubiquitum</name>
    <dbReference type="NCBI Taxonomy" id="857276"/>
    <lineage>
        <taxon>Eukaryota</taxon>
        <taxon>Sar</taxon>
        <taxon>Alveolata</taxon>
        <taxon>Apicomplexa</taxon>
        <taxon>Conoidasida</taxon>
        <taxon>Coccidia</taxon>
        <taxon>Eucoccidiorida</taxon>
        <taxon>Eimeriorina</taxon>
        <taxon>Cryptosporidiidae</taxon>
        <taxon>Cryptosporidium</taxon>
    </lineage>
</organism>
<evidence type="ECO:0000313" key="1">
    <source>
        <dbReference type="EMBL" id="OII72113.1"/>
    </source>
</evidence>
<dbReference type="RefSeq" id="XP_028873685.1">
    <property type="nucleotide sequence ID" value="XM_029018458.1"/>
</dbReference>
<evidence type="ECO:0008006" key="3">
    <source>
        <dbReference type="Google" id="ProtNLM"/>
    </source>
</evidence>
<dbReference type="OrthoDB" id="338088at2759"/>
<proteinExistence type="predicted"/>
<sequence length="683" mass="80779">MNKESHLNSNRYSSSVQILSPHFRNIKTFNSLQNQEKKLYHIISRFLSNEEVIHPLSQLNEFFENYNTEEFSWKTCFMILCLFLDHQTIRRFTQQSEIKQQYTSYCLNFSCEKNEEISKFTSDEKKKNQLNKKRLYNIMEDQENNGPKKKKNENFEELFLENHHELFYFYLLNKLENVKNLYNQTFKNISNETIISDDAIIMEKSFYDLIGLKYTYYTTSFFNSSSLSVKRLLLSNKNLCDNIEIFDHVNLWCIQRINKRESISNTINSNIDKNDLRSVLNLSSDASDTETINRCDILLKWLFLPIEDISDSEKIFKSYNRLKEARMKWDSQYGVKDNDGINMETRTEHFYSAKSNFQKLVIEFVLDRHSEQQNKYYNPFWTLGIDPKKFKINEMPTVKKKLLLFTHPDKVLEKKMKAKANEAYIIIRESLELINKLYKTNNSIIETLPKGPELSYDFNSYLENYLYGKNKPPEILEISASIIEVNGKEVLKLPPGIRIYTKFSELKTNAKLKIYLTLPFIGSNTLIEKNQLLEYVFTTYFVEPNNESNKKDLQIKLSGDCIYFEIFDLLFLGYPGVTEISYYIGLQVTCNDLFSKITWKRVKTKLPSECEIIKGFSKNGIKKYLELYCRTWGNERKCVQNMFSAAKLWNIIDNTSRKTELVKVLIALMENSYKISLLHVHNF</sequence>
<keyword evidence="2" id="KW-1185">Reference proteome</keyword>
<dbReference type="EMBL" id="LRBP01000025">
    <property type="protein sequence ID" value="OII72113.1"/>
    <property type="molecule type" value="Genomic_DNA"/>
</dbReference>
<name>A0A1J4MD10_9CRYT</name>
<protein>
    <recommendedName>
        <fullName evidence="3">J domain-containing protein</fullName>
    </recommendedName>
</protein>
<evidence type="ECO:0000313" key="2">
    <source>
        <dbReference type="Proteomes" id="UP000186176"/>
    </source>
</evidence>
<accession>A0A1J4MD10</accession>